<dbReference type="PANTHER" id="PTHR46124:SF2">
    <property type="entry name" value="D-AMINOACYL-TRNA DEACYLASE"/>
    <property type="match status" value="1"/>
</dbReference>
<dbReference type="PIRSF" id="PIRSF005902">
    <property type="entry name" value="DNase_TatD"/>
    <property type="match status" value="1"/>
</dbReference>
<keyword evidence="1" id="KW-0378">Hydrolase</keyword>
<dbReference type="EMBL" id="AMFJ01036044">
    <property type="protein sequence ID" value="EKD25525.1"/>
    <property type="molecule type" value="Genomic_DNA"/>
</dbReference>
<dbReference type="Gene3D" id="3.20.20.140">
    <property type="entry name" value="Metal-dependent hydrolases"/>
    <property type="match status" value="1"/>
</dbReference>
<dbReference type="GO" id="GO:0046872">
    <property type="term" value="F:metal ion binding"/>
    <property type="evidence" value="ECO:0007669"/>
    <property type="project" value="UniProtKB-KW"/>
</dbReference>
<evidence type="ECO:0000256" key="2">
    <source>
        <dbReference type="PIRSR" id="PIRSR005902-1"/>
    </source>
</evidence>
<dbReference type="GO" id="GO:0005829">
    <property type="term" value="C:cytosol"/>
    <property type="evidence" value="ECO:0007669"/>
    <property type="project" value="TreeGrafter"/>
</dbReference>
<dbReference type="GO" id="GO:0016788">
    <property type="term" value="F:hydrolase activity, acting on ester bonds"/>
    <property type="evidence" value="ECO:0007669"/>
    <property type="project" value="InterPro"/>
</dbReference>
<feature type="binding site" evidence="2">
    <location>
        <position position="151"/>
    </location>
    <ligand>
        <name>a divalent metal cation</name>
        <dbReference type="ChEBI" id="CHEBI:60240"/>
        <label>2</label>
    </ligand>
</feature>
<feature type="binding site" evidence="2">
    <location>
        <position position="9"/>
    </location>
    <ligand>
        <name>a divalent metal cation</name>
        <dbReference type="ChEBI" id="CHEBI:60240"/>
        <label>1</label>
    </ligand>
</feature>
<dbReference type="Pfam" id="PF01026">
    <property type="entry name" value="TatD_DNase"/>
    <property type="match status" value="1"/>
</dbReference>
<dbReference type="AlphaFoldDB" id="K1X5N3"/>
<proteinExistence type="predicted"/>
<comment type="caution">
    <text evidence="3">The sequence shown here is derived from an EMBL/GenBank/DDBJ whole genome shotgun (WGS) entry which is preliminary data.</text>
</comment>
<dbReference type="PROSITE" id="PS01137">
    <property type="entry name" value="TATD_1"/>
    <property type="match status" value="1"/>
</dbReference>
<feature type="binding site" evidence="2">
    <location>
        <position position="174"/>
    </location>
    <ligand>
        <name>a divalent metal cation</name>
        <dbReference type="ChEBI" id="CHEBI:60240"/>
        <label>2</label>
    </ligand>
</feature>
<name>K1X5N3_9BACT</name>
<dbReference type="InterPro" id="IPR032466">
    <property type="entry name" value="Metal_Hydrolase"/>
</dbReference>
<sequence length="278" mass="32404">MKLYDSHTHLNTEPLLQDWKLYLQKFIDAGGAGLVNSWASESYNVQAIEIAKQTEGYKMQDTRYKNIIVKATLGWHPSECVEWNITLENIPAKMQWLKELCIANTPYVVGIGETGIDMHYPNSLETLEIQKQLFIEHCNLARELDLPVVIHSRDDFETTFEILKNYTDLVVYFHCRGYGTEEIQRLKDLKIKRLFFWFCGNVTYKNAQALRDSLFVITSDQILLETDAPYLTPQVIRGETNHPANVQYIYEYVVQFLKMDVEELSLLVEKNFKEVYGL</sequence>
<keyword evidence="2" id="KW-0479">Metal-binding</keyword>
<feature type="binding site" evidence="2">
    <location>
        <position position="227"/>
    </location>
    <ligand>
        <name>a divalent metal cation</name>
        <dbReference type="ChEBI" id="CHEBI:60240"/>
        <label>1</label>
    </ligand>
</feature>
<protein>
    <submittedName>
        <fullName evidence="3">Uncharacterized protein</fullName>
    </submittedName>
</protein>
<dbReference type="PANTHER" id="PTHR46124">
    <property type="entry name" value="D-AMINOACYL-TRNA DEACYLASE"/>
    <property type="match status" value="1"/>
</dbReference>
<feature type="binding site" evidence="2">
    <location>
        <position position="7"/>
    </location>
    <ligand>
        <name>a divalent metal cation</name>
        <dbReference type="ChEBI" id="CHEBI:60240"/>
        <label>1</label>
    </ligand>
</feature>
<accession>K1X5N3</accession>
<evidence type="ECO:0000313" key="3">
    <source>
        <dbReference type="EMBL" id="EKD25525.1"/>
    </source>
</evidence>
<dbReference type="CDD" id="cd01310">
    <property type="entry name" value="TatD_DNAse"/>
    <property type="match status" value="1"/>
</dbReference>
<feature type="binding site" evidence="2">
    <location>
        <position position="113"/>
    </location>
    <ligand>
        <name>a divalent metal cation</name>
        <dbReference type="ChEBI" id="CHEBI:60240"/>
        <label>1</label>
    </ligand>
</feature>
<dbReference type="SUPFAM" id="SSF51556">
    <property type="entry name" value="Metallo-dependent hydrolases"/>
    <property type="match status" value="1"/>
</dbReference>
<evidence type="ECO:0000256" key="1">
    <source>
        <dbReference type="ARBA" id="ARBA00022801"/>
    </source>
</evidence>
<dbReference type="InterPro" id="IPR018228">
    <property type="entry name" value="DNase_TatD-rel_CS"/>
</dbReference>
<gene>
    <name evidence="3" type="ORF">ACD_80C00037G0002</name>
</gene>
<organism evidence="3">
    <name type="scientific">uncultured bacterium</name>
    <name type="common">gcode 4</name>
    <dbReference type="NCBI Taxonomy" id="1234023"/>
    <lineage>
        <taxon>Bacteria</taxon>
        <taxon>environmental samples</taxon>
    </lineage>
</organism>
<dbReference type="InterPro" id="IPR001130">
    <property type="entry name" value="TatD-like"/>
</dbReference>
<reference evidence="3" key="1">
    <citation type="journal article" date="2012" name="Science">
        <title>Fermentation, hydrogen, and sulfur metabolism in multiple uncultivated bacterial phyla.</title>
        <authorList>
            <person name="Wrighton K.C."/>
            <person name="Thomas B.C."/>
            <person name="Sharon I."/>
            <person name="Miller C.S."/>
            <person name="Castelle C.J."/>
            <person name="VerBerkmoes N.C."/>
            <person name="Wilkins M.J."/>
            <person name="Hettich R.L."/>
            <person name="Lipton M.S."/>
            <person name="Williams K.H."/>
            <person name="Long P.E."/>
            <person name="Banfield J.F."/>
        </authorList>
    </citation>
    <scope>NUCLEOTIDE SEQUENCE [LARGE SCALE GENOMIC DNA]</scope>
</reference>